<sequence>MNNLYKKNEVLAIIPARAGSKRIPNKNIRNFFGKPLIAHTILQAKETSFIDRIIVDTDSTKIAALAKKYGAEAPYLRPEHLAGDKAQVIDAVIHLLNRLKKEEGYKPTHVMILQTTSPLREEKDIKVCWDLMKKSNATTILTVAPTHPRLYYLDNKQNIILANKRASKSSNTQAWPPAYLLNGCFVYITKTDALIRERNVITKNTKAVVCDRWRSVDLDTPEDWAMAEFLFKNKKAIEKQIKKFK</sequence>
<accession>A0A0G1L4B8</accession>
<proteinExistence type="predicted"/>
<dbReference type="AlphaFoldDB" id="A0A0G1L4B8"/>
<comment type="caution">
    <text evidence="1">The sequence shown here is derived from an EMBL/GenBank/DDBJ whole genome shotgun (WGS) entry which is preliminary data.</text>
</comment>
<dbReference type="PANTHER" id="PTHR21485">
    <property type="entry name" value="HAD SUPERFAMILY MEMBERS CMAS AND KDSC"/>
    <property type="match status" value="1"/>
</dbReference>
<reference evidence="1 2" key="1">
    <citation type="journal article" date="2015" name="Nature">
        <title>rRNA introns, odd ribosomes, and small enigmatic genomes across a large radiation of phyla.</title>
        <authorList>
            <person name="Brown C.T."/>
            <person name="Hug L.A."/>
            <person name="Thomas B.C."/>
            <person name="Sharon I."/>
            <person name="Castelle C.J."/>
            <person name="Singh A."/>
            <person name="Wilkins M.J."/>
            <person name="Williams K.H."/>
            <person name="Banfield J.F."/>
        </authorList>
    </citation>
    <scope>NUCLEOTIDE SEQUENCE [LARGE SCALE GENOMIC DNA]</scope>
</reference>
<dbReference type="InterPro" id="IPR050793">
    <property type="entry name" value="CMP-NeuNAc_synthase"/>
</dbReference>
<dbReference type="GO" id="GO:0008781">
    <property type="term" value="F:N-acylneuraminate cytidylyltransferase activity"/>
    <property type="evidence" value="ECO:0007669"/>
    <property type="project" value="TreeGrafter"/>
</dbReference>
<dbReference type="CDD" id="cd02513">
    <property type="entry name" value="CMP-NeuAc_Synthase"/>
    <property type="match status" value="1"/>
</dbReference>
<dbReference type="EMBL" id="LCIT01000003">
    <property type="protein sequence ID" value="KKT63442.1"/>
    <property type="molecule type" value="Genomic_DNA"/>
</dbReference>
<protein>
    <submittedName>
        <fullName evidence="1">N-acylneuraminate cytidylyltransferase</fullName>
    </submittedName>
</protein>
<keyword evidence="1" id="KW-0548">Nucleotidyltransferase</keyword>
<dbReference type="Gene3D" id="3.90.550.10">
    <property type="entry name" value="Spore Coat Polysaccharide Biosynthesis Protein SpsA, Chain A"/>
    <property type="match status" value="1"/>
</dbReference>
<organism evidence="1 2">
    <name type="scientific">Candidatus Giovannonibacteria bacterium GW2011_GWA2_44_26</name>
    <dbReference type="NCBI Taxonomy" id="1618648"/>
    <lineage>
        <taxon>Bacteria</taxon>
        <taxon>Candidatus Giovannoniibacteriota</taxon>
    </lineage>
</organism>
<evidence type="ECO:0000313" key="1">
    <source>
        <dbReference type="EMBL" id="KKT63442.1"/>
    </source>
</evidence>
<evidence type="ECO:0000313" key="2">
    <source>
        <dbReference type="Proteomes" id="UP000033945"/>
    </source>
</evidence>
<dbReference type="PANTHER" id="PTHR21485:SF6">
    <property type="entry name" value="N-ACYLNEURAMINATE CYTIDYLYLTRANSFERASE-RELATED"/>
    <property type="match status" value="1"/>
</dbReference>
<dbReference type="Proteomes" id="UP000033945">
    <property type="component" value="Unassembled WGS sequence"/>
</dbReference>
<dbReference type="SUPFAM" id="SSF53448">
    <property type="entry name" value="Nucleotide-diphospho-sugar transferases"/>
    <property type="match status" value="1"/>
</dbReference>
<keyword evidence="1" id="KW-0808">Transferase</keyword>
<dbReference type="PATRIC" id="fig|1618648.3.peg.330"/>
<name>A0A0G1L4B8_9BACT</name>
<dbReference type="InterPro" id="IPR029044">
    <property type="entry name" value="Nucleotide-diphossugar_trans"/>
</dbReference>
<dbReference type="InterPro" id="IPR003329">
    <property type="entry name" value="Cytidylyl_trans"/>
</dbReference>
<dbReference type="Pfam" id="PF02348">
    <property type="entry name" value="CTP_transf_3"/>
    <property type="match status" value="1"/>
</dbReference>
<gene>
    <name evidence="1" type="ORF">UW55_C0003G0010</name>
</gene>